<dbReference type="Proteomes" id="UP001154078">
    <property type="component" value="Chromosome 5"/>
</dbReference>
<accession>A0A9P0FJK1</accession>
<dbReference type="EMBL" id="OV121136">
    <property type="protein sequence ID" value="CAH0557651.1"/>
    <property type="molecule type" value="Genomic_DNA"/>
</dbReference>
<protein>
    <submittedName>
        <fullName evidence="1">Uncharacterized protein</fullName>
    </submittedName>
</protein>
<dbReference type="AlphaFoldDB" id="A0A9P0FJK1"/>
<reference evidence="1" key="1">
    <citation type="submission" date="2021-12" db="EMBL/GenBank/DDBJ databases">
        <authorList>
            <person name="King R."/>
        </authorList>
    </citation>
    <scope>NUCLEOTIDE SEQUENCE</scope>
</reference>
<evidence type="ECO:0000313" key="1">
    <source>
        <dbReference type="EMBL" id="CAH0557651.1"/>
    </source>
</evidence>
<keyword evidence="2" id="KW-1185">Reference proteome</keyword>
<name>A0A9P0FJK1_BRAAE</name>
<proteinExistence type="predicted"/>
<dbReference type="OrthoDB" id="6783608at2759"/>
<gene>
    <name evidence="1" type="ORF">MELIAE_LOCUS8321</name>
</gene>
<evidence type="ECO:0000313" key="2">
    <source>
        <dbReference type="Proteomes" id="UP001154078"/>
    </source>
</evidence>
<sequence length="119" mass="14038">MKYLTIKKTLRPGEDDDKLFKLLTGEFSDKEMLDDEKEEIDFEEIAHDKIDFKEIAHDYVDFEEIGHEEIEKEQSDEEALYQREESEFDEEDLLPLSVVRDNLLVVQAQNDPTKAKRTA</sequence>
<organism evidence="1 2">
    <name type="scientific">Brassicogethes aeneus</name>
    <name type="common">Rape pollen beetle</name>
    <name type="synonym">Meligethes aeneus</name>
    <dbReference type="NCBI Taxonomy" id="1431903"/>
    <lineage>
        <taxon>Eukaryota</taxon>
        <taxon>Metazoa</taxon>
        <taxon>Ecdysozoa</taxon>
        <taxon>Arthropoda</taxon>
        <taxon>Hexapoda</taxon>
        <taxon>Insecta</taxon>
        <taxon>Pterygota</taxon>
        <taxon>Neoptera</taxon>
        <taxon>Endopterygota</taxon>
        <taxon>Coleoptera</taxon>
        <taxon>Polyphaga</taxon>
        <taxon>Cucujiformia</taxon>
        <taxon>Nitidulidae</taxon>
        <taxon>Meligethinae</taxon>
        <taxon>Brassicogethes</taxon>
    </lineage>
</organism>